<evidence type="ECO:0008006" key="3">
    <source>
        <dbReference type="Google" id="ProtNLM"/>
    </source>
</evidence>
<dbReference type="SUPFAM" id="SSF75169">
    <property type="entry name" value="DsrEFH-like"/>
    <property type="match status" value="1"/>
</dbReference>
<dbReference type="Gene3D" id="3.40.1260.10">
    <property type="entry name" value="DsrEFH-like"/>
    <property type="match status" value="1"/>
</dbReference>
<proteinExistence type="predicted"/>
<dbReference type="Pfam" id="PF02635">
    <property type="entry name" value="DsrE"/>
    <property type="match status" value="1"/>
</dbReference>
<sequence>MSGSRGEDRTMSKVLLVSTHFDDNLEIATMPWAVGNAALAEDDDVSIFLQGLSVREARKGETKGLRFPPFPSLDTLREAFIEGGGRIYVCAPCMKAHAIEADELIDEAEVAGAAFLMQLAEGSLVFTY</sequence>
<dbReference type="EMBL" id="DRKP01000076">
    <property type="protein sequence ID" value="HEB96161.1"/>
    <property type="molecule type" value="Genomic_DNA"/>
</dbReference>
<dbReference type="InterPro" id="IPR003787">
    <property type="entry name" value="Sulphur_relay_DsrE/F-like"/>
</dbReference>
<name>A0A831RNH7_9GAMM</name>
<evidence type="ECO:0000313" key="2">
    <source>
        <dbReference type="Proteomes" id="UP000886251"/>
    </source>
</evidence>
<evidence type="ECO:0000313" key="1">
    <source>
        <dbReference type="EMBL" id="HEB96161.1"/>
    </source>
</evidence>
<comment type="caution">
    <text evidence="1">The sequence shown here is derived from an EMBL/GenBank/DDBJ whole genome shotgun (WGS) entry which is preliminary data.</text>
</comment>
<protein>
    <recommendedName>
        <fullName evidence="3">Sulfur reduction protein DsrE</fullName>
    </recommendedName>
</protein>
<accession>A0A831RNH7</accession>
<dbReference type="AlphaFoldDB" id="A0A831RNH7"/>
<dbReference type="Proteomes" id="UP000886251">
    <property type="component" value="Unassembled WGS sequence"/>
</dbReference>
<dbReference type="InterPro" id="IPR027396">
    <property type="entry name" value="DsrEFH-like"/>
</dbReference>
<gene>
    <name evidence="1" type="ORF">ENI96_07000</name>
</gene>
<organism evidence="1 2">
    <name type="scientific">Sedimenticola thiotaurini</name>
    <dbReference type="NCBI Taxonomy" id="1543721"/>
    <lineage>
        <taxon>Bacteria</taxon>
        <taxon>Pseudomonadati</taxon>
        <taxon>Pseudomonadota</taxon>
        <taxon>Gammaproteobacteria</taxon>
        <taxon>Chromatiales</taxon>
        <taxon>Sedimenticolaceae</taxon>
        <taxon>Sedimenticola</taxon>
    </lineage>
</organism>
<reference evidence="1" key="1">
    <citation type="journal article" date="2020" name="mSystems">
        <title>Genome- and Community-Level Interaction Insights into Carbon Utilization and Element Cycling Functions of Hydrothermarchaeota in Hydrothermal Sediment.</title>
        <authorList>
            <person name="Zhou Z."/>
            <person name="Liu Y."/>
            <person name="Xu W."/>
            <person name="Pan J."/>
            <person name="Luo Z.H."/>
            <person name="Li M."/>
        </authorList>
    </citation>
    <scope>NUCLEOTIDE SEQUENCE [LARGE SCALE GENOMIC DNA]</scope>
    <source>
        <strain evidence="1">HyVt-443</strain>
    </source>
</reference>